<evidence type="ECO:0000256" key="1">
    <source>
        <dbReference type="SAM" id="MobiDB-lite"/>
    </source>
</evidence>
<dbReference type="InterPro" id="IPR011049">
    <property type="entry name" value="Serralysin-like_metalloprot_C"/>
</dbReference>
<gene>
    <name evidence="2" type="ORF">HNI00_02365</name>
</gene>
<feature type="compositionally biased region" description="Gly residues" evidence="1">
    <location>
        <begin position="250"/>
        <end position="264"/>
    </location>
</feature>
<sequence length="521" mass="53168">MAIDPNVSPAGGALPSGVTIIGGIVLDLIGTNGQRVVAQLAASELYEGTVTTSQQLIGTQTGLTPTFTNTLGGGLSRVAVRITLFDGDNAPAPPQDDFDFNQNFLLLNGFEIGNWSDVATITTNGLGTPVSSPRPDIGFANEELDTGWFLTQDPTFLTNFYNSLISTQTVTYTFVDNTPAENFLNFKQGLDGSLIGGGGGGPIIDPGGGGNGGGGNGGGGNGGGGNGGGGNGGGGNGGGGNGGGGNGGGGNGGGNGGGPGGPGTLPGDVIVGDGQTGNSAIPLRCRNGTPVPFLTPRGLRRLQPLTLTDGPNTLTVELVSTQPGRPRSWRAAAAGSPARARKFNRAGYRPGGGFEMFGGGGNDVLQVRQRQNILRGQQGNDILTGGPRRDFLVGGRGDDVINGGGGKNTIVGGAGNDTLIGGPDRDMFVYRRVNHGTDLIQNYQPGVDVIDLRRIFARAPFQVAGRSNYQRLNTFVRLIEREGNTLVQIDRNGKQAGKFFNTLAVLEGIAVSQLSSCDFVV</sequence>
<dbReference type="InterPro" id="IPR050557">
    <property type="entry name" value="RTX_toxin/Mannuronan_C5-epim"/>
</dbReference>
<dbReference type="PRINTS" id="PR00313">
    <property type="entry name" value="CABNDNGRPT"/>
</dbReference>
<feature type="region of interest" description="Disordered" evidence="1">
    <location>
        <begin position="250"/>
        <end position="286"/>
    </location>
</feature>
<dbReference type="PANTHER" id="PTHR38340:SF1">
    <property type="entry name" value="S-LAYER PROTEIN"/>
    <property type="match status" value="1"/>
</dbReference>
<proteinExistence type="predicted"/>
<dbReference type="RefSeq" id="WP_316790333.1">
    <property type="nucleotide sequence ID" value="NZ_CP053540.1"/>
</dbReference>
<evidence type="ECO:0008006" key="3">
    <source>
        <dbReference type="Google" id="ProtNLM"/>
    </source>
</evidence>
<accession>A0AA96Y223</accession>
<reference evidence="2" key="1">
    <citation type="submission" date="2020-05" db="EMBL/GenBank/DDBJ databases">
        <authorList>
            <person name="Zhu T."/>
            <person name="Keshari N."/>
            <person name="Lu X."/>
        </authorList>
    </citation>
    <scope>NUCLEOTIDE SEQUENCE</scope>
    <source>
        <strain evidence="2">NK1-22</strain>
    </source>
</reference>
<dbReference type="SUPFAM" id="SSF51120">
    <property type="entry name" value="beta-Roll"/>
    <property type="match status" value="1"/>
</dbReference>
<dbReference type="Gene3D" id="2.150.10.10">
    <property type="entry name" value="Serralysin-like metalloprotease, C-terminal"/>
    <property type="match status" value="1"/>
</dbReference>
<protein>
    <recommendedName>
        <fullName evidence="3">Calcium-binding protein</fullName>
    </recommendedName>
</protein>
<organism evidence="2">
    <name type="scientific">Thermoleptolyngbya oregonensis NK1-22</name>
    <dbReference type="NCBI Taxonomy" id="2547457"/>
    <lineage>
        <taxon>Bacteria</taxon>
        <taxon>Bacillati</taxon>
        <taxon>Cyanobacteriota</taxon>
        <taxon>Cyanophyceae</taxon>
        <taxon>Oculatellales</taxon>
        <taxon>Oculatellaceae</taxon>
        <taxon>Thermoleptolyngbya</taxon>
    </lineage>
</organism>
<dbReference type="PANTHER" id="PTHR38340">
    <property type="entry name" value="S-LAYER PROTEIN"/>
    <property type="match status" value="1"/>
</dbReference>
<name>A0AA96Y223_9CYAN</name>
<dbReference type="AlphaFoldDB" id="A0AA96Y223"/>
<dbReference type="KEGG" id="tog:HNI00_02365"/>
<dbReference type="EMBL" id="CP053540">
    <property type="protein sequence ID" value="WOB42135.1"/>
    <property type="molecule type" value="Genomic_DNA"/>
</dbReference>
<evidence type="ECO:0000313" key="2">
    <source>
        <dbReference type="EMBL" id="WOB42135.1"/>
    </source>
</evidence>